<dbReference type="PANTHER" id="PTHR42920">
    <property type="entry name" value="OS03G0707200 PROTEIN-RELATED"/>
    <property type="match status" value="1"/>
</dbReference>
<dbReference type="SUPFAM" id="SSF103481">
    <property type="entry name" value="Multidrug resistance efflux transporter EmrE"/>
    <property type="match status" value="2"/>
</dbReference>
<evidence type="ECO:0000256" key="5">
    <source>
        <dbReference type="ARBA" id="ARBA00023136"/>
    </source>
</evidence>
<reference evidence="8" key="1">
    <citation type="submission" date="2016-04" db="EMBL/GenBank/DDBJ databases">
        <authorList>
            <person name="Evans L.H."/>
            <person name="Alamgir A."/>
            <person name="Owens N."/>
            <person name="Weber N.D."/>
            <person name="Virtaneva K."/>
            <person name="Barbian K."/>
            <person name="Babar A."/>
            <person name="Rosenke K."/>
        </authorList>
    </citation>
    <scope>NUCLEOTIDE SEQUENCE</scope>
    <source>
        <strain evidence="8">86</strain>
    </source>
</reference>
<proteinExistence type="predicted"/>
<feature type="transmembrane region" description="Helical" evidence="6">
    <location>
        <begin position="108"/>
        <end position="126"/>
    </location>
</feature>
<feature type="domain" description="EamA" evidence="7">
    <location>
        <begin position="162"/>
        <end position="291"/>
    </location>
</feature>
<feature type="transmembrane region" description="Helical" evidence="6">
    <location>
        <begin position="252"/>
        <end position="270"/>
    </location>
</feature>
<sequence length="302" mass="31718">MTAPAETAISTPSPRAGFGAPEAALVVVTMFWGGTFLIVQAAMSVGGPLFFVGARFALAAVAGALLALPVLRGLTRRELFAGAAIGVAIFFGYGLQTWGLRTIETSKSGFITALYVPLVPLVQWLVLRRPPQLMSWVGVACAFTGLILLAGPEGARLSFSSAELLTIGGAIAFAAEISLIGGFAGTVDLRRVTVVQLGVASLISFALMPVFDEGIPEFSWLLLVCILVMGLASTLIHLAMNWAQKRLSPTRATLIYAAEPVWAGIFGRLAGERLPGLALLGAALIVTGVIVSELKPRRWRAS</sequence>
<dbReference type="PANTHER" id="PTHR42920:SF5">
    <property type="entry name" value="EAMA DOMAIN-CONTAINING PROTEIN"/>
    <property type="match status" value="1"/>
</dbReference>
<dbReference type="InterPro" id="IPR000620">
    <property type="entry name" value="EamA_dom"/>
</dbReference>
<evidence type="ECO:0000256" key="3">
    <source>
        <dbReference type="ARBA" id="ARBA00022692"/>
    </source>
</evidence>
<dbReference type="EMBL" id="FLUO01000001">
    <property type="protein sequence ID" value="SBV92261.1"/>
    <property type="molecule type" value="Genomic_DNA"/>
</dbReference>
<keyword evidence="5 6" id="KW-0472">Membrane</keyword>
<feature type="transmembrane region" description="Helical" evidence="6">
    <location>
        <begin position="276"/>
        <end position="294"/>
    </location>
</feature>
<gene>
    <name evidence="8" type="ORF">KL86APRO_10228</name>
</gene>
<dbReference type="GO" id="GO:0005886">
    <property type="term" value="C:plasma membrane"/>
    <property type="evidence" value="ECO:0007669"/>
    <property type="project" value="UniProtKB-SubCell"/>
</dbReference>
<evidence type="ECO:0000256" key="6">
    <source>
        <dbReference type="SAM" id="Phobius"/>
    </source>
</evidence>
<feature type="transmembrane region" description="Helical" evidence="6">
    <location>
        <begin position="218"/>
        <end position="240"/>
    </location>
</feature>
<evidence type="ECO:0000256" key="1">
    <source>
        <dbReference type="ARBA" id="ARBA00004651"/>
    </source>
</evidence>
<evidence type="ECO:0000256" key="2">
    <source>
        <dbReference type="ARBA" id="ARBA00022475"/>
    </source>
</evidence>
<protein>
    <submittedName>
        <fullName evidence="8">Integral membrane protein</fullName>
    </submittedName>
</protein>
<name>A0A212IYJ1_9PROT</name>
<keyword evidence="3 6" id="KW-0812">Transmembrane</keyword>
<dbReference type="InterPro" id="IPR051258">
    <property type="entry name" value="Diverse_Substrate_Transporter"/>
</dbReference>
<feature type="transmembrane region" description="Helical" evidence="6">
    <location>
        <begin position="164"/>
        <end position="185"/>
    </location>
</feature>
<accession>A0A212IYJ1</accession>
<keyword evidence="2" id="KW-1003">Cell membrane</keyword>
<dbReference type="AlphaFoldDB" id="A0A212IYJ1"/>
<feature type="transmembrane region" description="Helical" evidence="6">
    <location>
        <begin position="49"/>
        <end position="71"/>
    </location>
</feature>
<feature type="transmembrane region" description="Helical" evidence="6">
    <location>
        <begin position="192"/>
        <end position="212"/>
    </location>
</feature>
<comment type="subcellular location">
    <subcellularLocation>
        <location evidence="1">Cell membrane</location>
        <topology evidence="1">Multi-pass membrane protein</topology>
    </subcellularLocation>
</comment>
<feature type="transmembrane region" description="Helical" evidence="6">
    <location>
        <begin position="133"/>
        <end position="152"/>
    </location>
</feature>
<evidence type="ECO:0000259" key="7">
    <source>
        <dbReference type="Pfam" id="PF00892"/>
    </source>
</evidence>
<dbReference type="InterPro" id="IPR037185">
    <property type="entry name" value="EmrE-like"/>
</dbReference>
<dbReference type="Pfam" id="PF00892">
    <property type="entry name" value="EamA"/>
    <property type="match status" value="2"/>
</dbReference>
<keyword evidence="4 6" id="KW-1133">Transmembrane helix</keyword>
<feature type="transmembrane region" description="Helical" evidence="6">
    <location>
        <begin position="23"/>
        <end position="43"/>
    </location>
</feature>
<evidence type="ECO:0000313" key="8">
    <source>
        <dbReference type="EMBL" id="SBV92261.1"/>
    </source>
</evidence>
<feature type="transmembrane region" description="Helical" evidence="6">
    <location>
        <begin position="78"/>
        <end position="96"/>
    </location>
</feature>
<evidence type="ECO:0000256" key="4">
    <source>
        <dbReference type="ARBA" id="ARBA00022989"/>
    </source>
</evidence>
<feature type="domain" description="EamA" evidence="7">
    <location>
        <begin position="25"/>
        <end position="149"/>
    </location>
</feature>
<organism evidence="8">
    <name type="scientific">uncultured Alphaproteobacteria bacterium</name>
    <dbReference type="NCBI Taxonomy" id="91750"/>
    <lineage>
        <taxon>Bacteria</taxon>
        <taxon>Pseudomonadati</taxon>
        <taxon>Pseudomonadota</taxon>
        <taxon>Alphaproteobacteria</taxon>
        <taxon>environmental samples</taxon>
    </lineage>
</organism>